<feature type="region of interest" description="Disordered" evidence="1">
    <location>
        <begin position="114"/>
        <end position="160"/>
    </location>
</feature>
<proteinExistence type="predicted"/>
<feature type="compositionally biased region" description="Low complexity" evidence="1">
    <location>
        <begin position="39"/>
        <end position="55"/>
    </location>
</feature>
<protein>
    <recommendedName>
        <fullName evidence="4">F-box domain-containing protein</fullName>
    </recommendedName>
</protein>
<feature type="compositionally biased region" description="Low complexity" evidence="1">
    <location>
        <begin position="364"/>
        <end position="374"/>
    </location>
</feature>
<feature type="region of interest" description="Disordered" evidence="1">
    <location>
        <begin position="1"/>
        <end position="57"/>
    </location>
</feature>
<feature type="compositionally biased region" description="Acidic residues" evidence="1">
    <location>
        <begin position="460"/>
        <end position="471"/>
    </location>
</feature>
<feature type="compositionally biased region" description="Polar residues" evidence="1">
    <location>
        <begin position="442"/>
        <end position="453"/>
    </location>
</feature>
<feature type="region of interest" description="Disordered" evidence="1">
    <location>
        <begin position="250"/>
        <end position="280"/>
    </location>
</feature>
<evidence type="ECO:0008006" key="4">
    <source>
        <dbReference type="Google" id="ProtNLM"/>
    </source>
</evidence>
<reference evidence="2 3" key="1">
    <citation type="journal article" date="2012" name="Eukaryot. Cell">
        <title>Genome sequence of the Trichosporon asahii environmental strain CBS 8904.</title>
        <authorList>
            <person name="Yang R.Y."/>
            <person name="Li H.T."/>
            <person name="Zhu H."/>
            <person name="Zhou G.P."/>
            <person name="Wang M."/>
            <person name="Wang L."/>
        </authorList>
    </citation>
    <scope>NUCLEOTIDE SEQUENCE [LARGE SCALE GENOMIC DNA]</scope>
    <source>
        <strain evidence="2 3">CBS 8904</strain>
    </source>
</reference>
<dbReference type="OrthoDB" id="3353982at2759"/>
<feature type="compositionally biased region" description="Polar residues" evidence="1">
    <location>
        <begin position="728"/>
        <end position="739"/>
    </location>
</feature>
<feature type="compositionally biased region" description="Acidic residues" evidence="1">
    <location>
        <begin position="150"/>
        <end position="160"/>
    </location>
</feature>
<organism evidence="2 3">
    <name type="scientific">Trichosporon asahii var. asahii (strain CBS 8904)</name>
    <name type="common">Yeast</name>
    <dbReference type="NCBI Taxonomy" id="1220162"/>
    <lineage>
        <taxon>Eukaryota</taxon>
        <taxon>Fungi</taxon>
        <taxon>Dikarya</taxon>
        <taxon>Basidiomycota</taxon>
        <taxon>Agaricomycotina</taxon>
        <taxon>Tremellomycetes</taxon>
        <taxon>Trichosporonales</taxon>
        <taxon>Trichosporonaceae</taxon>
        <taxon>Trichosporon</taxon>
    </lineage>
</organism>
<feature type="region of interest" description="Disordered" evidence="1">
    <location>
        <begin position="210"/>
        <end position="238"/>
    </location>
</feature>
<feature type="compositionally biased region" description="Acidic residues" evidence="1">
    <location>
        <begin position="256"/>
        <end position="267"/>
    </location>
</feature>
<evidence type="ECO:0000256" key="1">
    <source>
        <dbReference type="SAM" id="MobiDB-lite"/>
    </source>
</evidence>
<feature type="compositionally biased region" description="Low complexity" evidence="1">
    <location>
        <begin position="216"/>
        <end position="225"/>
    </location>
</feature>
<gene>
    <name evidence="2" type="ORF">A1Q2_06525</name>
</gene>
<accession>K1VJ28</accession>
<feature type="region of interest" description="Disordered" evidence="1">
    <location>
        <begin position="964"/>
        <end position="986"/>
    </location>
</feature>
<feature type="compositionally biased region" description="Acidic residues" evidence="1">
    <location>
        <begin position="115"/>
        <end position="126"/>
    </location>
</feature>
<feature type="region of interest" description="Disordered" evidence="1">
    <location>
        <begin position="400"/>
        <end position="480"/>
    </location>
</feature>
<comment type="caution">
    <text evidence="2">The sequence shown here is derived from an EMBL/GenBank/DDBJ whole genome shotgun (WGS) entry which is preliminary data.</text>
</comment>
<dbReference type="AlphaFoldDB" id="K1VJ28"/>
<name>K1VJ28_TRIAC</name>
<feature type="region of interest" description="Disordered" evidence="1">
    <location>
        <begin position="679"/>
        <end position="750"/>
    </location>
</feature>
<evidence type="ECO:0000313" key="2">
    <source>
        <dbReference type="EMBL" id="EKC99121.1"/>
    </source>
</evidence>
<dbReference type="Proteomes" id="UP000006757">
    <property type="component" value="Unassembled WGS sequence"/>
</dbReference>
<keyword evidence="3" id="KW-1185">Reference proteome</keyword>
<sequence length="1220" mass="133350">MSSVHNIPHSPTPQPAKKLRPSLSPARGCLRPSSPPVEFDASSRTSSARSSFSDGSDYRRCKTVHWQGEVDGCVVTKCFDTYSASEYDRTPLAPPSEQERSCVLPARGARCLSYMDDDEDDDESDHDEAMAEASDSDDDTRPSSPFASPEDSDLSGVEDDGDEWSACFARRRMMFARMSSLDRESAQPQFEGYRSLSATLVELLKSVGCDEDDDTTTLSSTPGSSADEGGMSKLSSVSSNESIATVVFSRLREERPEDDERETEPEIDTPSLISSADSEAECSIASPPCSRVEFVPPPIMWTRTALTYGPQDGEKSHGFPEDCLVCSTASTPPPHIPISLPITTAHFSNSLRSPLWPAPREHSGTSATGIAGHAGHAGHAGRATQAGSWELEPELGAGKNVRTAANGTDGMGDAGNDPHATAATAGSDAILSNGHAECAPTDTANGVNDSNGVTRPDTSEPNDDDTPDDTADSPGQQTSLLSLPPELLDVVLAHVPPAQKLSTVRALSLVLPYSVSRRWRWEHLVLTSPRQFYPLYNALAREKERRMREEENGGQRGAGRGGDELVRTLCVECWKGDVDMLNNLQTLMLHVGTNFAPEHLEDMFASPRPDLSRLELRFRPYVEEANYYQFLKGSYFDKALHTLQTWPETPSFRYLSLVQDLLPRKHLPIPRTRVAKLSGALDGSEDPDADAPTPTPEDSELESDLENLSLGPSEEGTPALTPARGTPGTVTPRTMSGAQTPADPPKDRGYTGQGMFPYLSQKLQHAKPKTFAQPIVFFDVRCVAFLSSAPVAKHLTHFRLRVPSRDIAYVLVTKPEPLAPVAFSTNTPPAPVANGGAPMFPALTYLDISTTNVRLDAVLATLLRNYDRLEHLVLDRTNLFGFRSKDKGELMSRELGGLCVTVCLQRAKEREKALAAWDTRMRTAAYLREQRAQEAQRSAASVRGLSAAERAELDLRRAEEEEAARQAEYARHRRGHRSAGQSTISLRTNSRRNQALLAASGGVNPADLPPSNRAYFVLPALPRLRSVNIGGEAVGISKFYDLNIWRHAFREGWVESVQRNLGWAKNATEKYVRARKKIAEWQAYTGSLHQSRGKKKPGGAKTQPPLDVRLFRYPLPGETPPPPTHAGEEEEEEDKALAGLIEVDEAGALEYLATYKDYLGDCERVGGFPCVFCLTPDCEGPYRRGGEGERVDGRGGMDAPHEPGCGHLLGRRIWGWEGVE</sequence>
<dbReference type="EMBL" id="AMBO01000375">
    <property type="protein sequence ID" value="EKC99121.1"/>
    <property type="molecule type" value="Genomic_DNA"/>
</dbReference>
<dbReference type="eggNOG" id="ENOG502S284">
    <property type="taxonomic scope" value="Eukaryota"/>
</dbReference>
<dbReference type="HOGENOM" id="CLU_268748_0_0_1"/>
<evidence type="ECO:0000313" key="3">
    <source>
        <dbReference type="Proteomes" id="UP000006757"/>
    </source>
</evidence>
<dbReference type="InParanoid" id="K1VJ28"/>
<feature type="region of interest" description="Disordered" evidence="1">
    <location>
        <begin position="355"/>
        <end position="384"/>
    </location>
</feature>